<dbReference type="AlphaFoldDB" id="A0A558R5M9"/>
<evidence type="ECO:0000313" key="2">
    <source>
        <dbReference type="Proteomes" id="UP000318681"/>
    </source>
</evidence>
<name>A0A558R5M9_9SPHN</name>
<evidence type="ECO:0000313" key="1">
    <source>
        <dbReference type="EMBL" id="TVV74690.1"/>
    </source>
</evidence>
<sequence length="95" mass="10683">MTQTLNAVGRPLFFPPSLATDDAGVILPRPMDELASFVDQVASDQLFPLMRRLVNGTAKRKREARWSAVNQQRLELLRLCIDRALADRLYCLPSG</sequence>
<protein>
    <submittedName>
        <fullName evidence="1">Uncharacterized protein</fullName>
    </submittedName>
</protein>
<comment type="caution">
    <text evidence="1">The sequence shown here is derived from an EMBL/GenBank/DDBJ whole genome shotgun (WGS) entry which is preliminary data.</text>
</comment>
<reference evidence="1 2" key="1">
    <citation type="submission" date="2019-07" db="EMBL/GenBank/DDBJ databases">
        <title>Sphingomonas solaris sp. nov., isolated from a solar panel from Boston, Massachusetts.</title>
        <authorList>
            <person name="Tanner K."/>
            <person name="Pascual J."/>
            <person name="Mancuso C."/>
            <person name="Pereto J."/>
            <person name="Khalil A."/>
            <person name="Vilanova C."/>
        </authorList>
    </citation>
    <scope>NUCLEOTIDE SEQUENCE [LARGE SCALE GENOMIC DNA]</scope>
    <source>
        <strain evidence="1 2">R4DWN</strain>
    </source>
</reference>
<dbReference type="RefSeq" id="WP_145150270.1">
    <property type="nucleotide sequence ID" value="NZ_VNIM01000029.1"/>
</dbReference>
<accession>A0A558R5M9</accession>
<dbReference type="Proteomes" id="UP000318681">
    <property type="component" value="Unassembled WGS sequence"/>
</dbReference>
<gene>
    <name evidence="1" type="ORF">FOY91_08985</name>
</gene>
<organism evidence="1 2">
    <name type="scientific">Alterirhizorhabdus solaris</name>
    <dbReference type="NCBI Taxonomy" id="2529389"/>
    <lineage>
        <taxon>Bacteria</taxon>
        <taxon>Pseudomonadati</taxon>
        <taxon>Pseudomonadota</taxon>
        <taxon>Alphaproteobacteria</taxon>
        <taxon>Sphingomonadales</taxon>
        <taxon>Rhizorhabdaceae</taxon>
        <taxon>Alterirhizorhabdus</taxon>
    </lineage>
</organism>
<keyword evidence="2" id="KW-1185">Reference proteome</keyword>
<proteinExistence type="predicted"/>
<dbReference type="OrthoDB" id="7909673at2"/>
<dbReference type="EMBL" id="VNIM01000029">
    <property type="protein sequence ID" value="TVV74690.1"/>
    <property type="molecule type" value="Genomic_DNA"/>
</dbReference>